<keyword evidence="1" id="KW-0812">Transmembrane</keyword>
<dbReference type="InterPro" id="IPR046084">
    <property type="entry name" value="TrbL_4"/>
</dbReference>
<dbReference type="RefSeq" id="WP_144015739.1">
    <property type="nucleotide sequence ID" value="NZ_VJXW01000003.1"/>
</dbReference>
<evidence type="ECO:0008006" key="4">
    <source>
        <dbReference type="Google" id="ProtNLM"/>
    </source>
</evidence>
<evidence type="ECO:0000313" key="2">
    <source>
        <dbReference type="EMBL" id="TRW28062.1"/>
    </source>
</evidence>
<dbReference type="AlphaFoldDB" id="A0A552VC60"/>
<sequence>MFKFVTNFLRDAVINMLEYLMNGSLNYALDTALNPQSSMQGLNISSLEAYILVIGISYATMKFALKIFTIYMLWSDGDSDNPPHILLINYIKAIAFILAFSTIYDVFTDFMREFGQTIIGAISSVPTADVDNLVPENIGFFSIIMIIVGIICWLGTYFSALKSAVLLLVLKLGFPLIASGTMDSNGGMFSTYIPKFLQVAFSVVVKLALLKLGLVLLLNANPIWAIIVLTAGNSVNELLREFMLTTSGGGFGSKVSHATMTVSSLMRIFSKRG</sequence>
<evidence type="ECO:0000256" key="1">
    <source>
        <dbReference type="SAM" id="Phobius"/>
    </source>
</evidence>
<accession>A0A552VC60</accession>
<dbReference type="EMBL" id="VJXW01000003">
    <property type="protein sequence ID" value="TRW28062.1"/>
    <property type="molecule type" value="Genomic_DNA"/>
</dbReference>
<gene>
    <name evidence="2" type="ORF">FL857_03460</name>
</gene>
<feature type="transmembrane region" description="Helical" evidence="1">
    <location>
        <begin position="49"/>
        <end position="74"/>
    </location>
</feature>
<dbReference type="Proteomes" id="UP000319424">
    <property type="component" value="Unassembled WGS sequence"/>
</dbReference>
<proteinExistence type="predicted"/>
<keyword evidence="1" id="KW-0472">Membrane</keyword>
<feature type="transmembrane region" description="Helical" evidence="1">
    <location>
        <begin position="196"/>
        <end position="218"/>
    </location>
</feature>
<dbReference type="OrthoDB" id="1777254at2"/>
<feature type="transmembrane region" description="Helical" evidence="1">
    <location>
        <begin position="138"/>
        <end position="158"/>
    </location>
</feature>
<comment type="caution">
    <text evidence="2">The sequence shown here is derived from an EMBL/GenBank/DDBJ whole genome shotgun (WGS) entry which is preliminary data.</text>
</comment>
<feature type="transmembrane region" description="Helical" evidence="1">
    <location>
        <begin position="86"/>
        <end position="104"/>
    </location>
</feature>
<dbReference type="Pfam" id="PF19597">
    <property type="entry name" value="TrbL_4"/>
    <property type="match status" value="1"/>
</dbReference>
<protein>
    <recommendedName>
        <fullName evidence="4">Conjugal transfer protein TrbL</fullName>
    </recommendedName>
</protein>
<name>A0A552VC60_9FIRM</name>
<evidence type="ECO:0000313" key="3">
    <source>
        <dbReference type="Proteomes" id="UP000319424"/>
    </source>
</evidence>
<keyword evidence="1" id="KW-1133">Transmembrane helix</keyword>
<reference evidence="2 3" key="1">
    <citation type="submission" date="2019-07" db="EMBL/GenBank/DDBJ databases">
        <title>Criibacterium bergeronii gen. nov., sp. nov. isolated from human clinical samples.</title>
        <authorList>
            <person name="Maheux A.F."/>
            <person name="Boudreau D.K."/>
            <person name="Berube E."/>
            <person name="Brodeur S."/>
            <person name="Bernard K.A."/>
            <person name="Abed J.Y."/>
            <person name="Ducrey E."/>
            <person name="Guay E.F."/>
            <person name="Raymond F."/>
            <person name="Corbeil J."/>
            <person name="Domingo M.-C."/>
            <person name="Roy P.H."/>
            <person name="Boissinot M."/>
            <person name="Tocheva E.I."/>
            <person name="Omar R.F."/>
        </authorList>
    </citation>
    <scope>NUCLEOTIDE SEQUENCE [LARGE SCALE GENOMIC DNA]</scope>
    <source>
        <strain evidence="2 3">CCRI-24246</strain>
    </source>
</reference>
<organism evidence="2 3">
    <name type="scientific">Criibacterium bergeronii</name>
    <dbReference type="NCBI Taxonomy" id="1871336"/>
    <lineage>
        <taxon>Bacteria</taxon>
        <taxon>Bacillati</taxon>
        <taxon>Bacillota</taxon>
        <taxon>Clostridia</taxon>
        <taxon>Peptostreptococcales</taxon>
        <taxon>Filifactoraceae</taxon>
        <taxon>Criibacterium</taxon>
    </lineage>
</organism>